<dbReference type="PROSITE" id="PS50048">
    <property type="entry name" value="ZN2_CY6_FUNGAL_2"/>
    <property type="match status" value="1"/>
</dbReference>
<sequence length="643" mass="71725">METTSDQLEKLRAGKACRSCRRRKVRCDIDGQAKMCRACERRGSLCIMSSSSRLRHTMQQQAYRTGADKGVLTLPEAETGTFPVSTEPSIKTGNIFLGFPTPEETGHFLASSLADSHPPATLTALLPSLQYFESLLDEPTGGGDLFSSLSCFTLPRSIVSQPGSSPVSILSSEGKKWLHKAVGEEFFNWDALSPFPYGSNSTTSFASSSPHLRRPFIPLPAKDVARGLLNTYFNLFNSFCPTFEEQDFMLRFEQQYPIQPHSSPEEWACLNAVLALACVLDSGLYTKAWLFWKNATLSWEDLFTHAPSLLSAQALLAMTLYLIGTFNHHLSGTMIPMAIRTLRGLAPPTHERVSQQFQLVLMITRALDIDHSLQTGTQPTEQEPHDFLQAISDRAIEAANPSLFDCYEAFYGLIYLKEEVYRDLYTVSAHDKADPEVISLVGQLDARLEQWKNSIPEKYRPGHPHATDTLKRGNCSDIVHLHLSYHNCLLVIHRRAAPYTACSMRLDPLLNTNNSIRSPNPRSLTSSHLCASAARASMRLVKYIPQDNPLIRGAMVNYVIFALKLLVILIVQDPRSARAHADIILMRSIEDFLSSIPVTSGDQNIPNLMQYCARYRQVAEQAITQVLIPVMKHSHGPELNGES</sequence>
<comment type="caution">
    <text evidence="7">The sequence shown here is derived from an EMBL/GenBank/DDBJ whole genome shotgun (WGS) entry which is preliminary data.</text>
</comment>
<dbReference type="InterPro" id="IPR050987">
    <property type="entry name" value="AtrR-like"/>
</dbReference>
<dbReference type="Proteomes" id="UP001610335">
    <property type="component" value="Unassembled WGS sequence"/>
</dbReference>
<keyword evidence="3" id="KW-0238">DNA-binding</keyword>
<dbReference type="Gene3D" id="4.10.240.10">
    <property type="entry name" value="Zn(2)-C6 fungal-type DNA-binding domain"/>
    <property type="match status" value="1"/>
</dbReference>
<keyword evidence="4" id="KW-0804">Transcription</keyword>
<dbReference type="InterPro" id="IPR036864">
    <property type="entry name" value="Zn2-C6_fun-type_DNA-bd_sf"/>
</dbReference>
<keyword evidence="5" id="KW-0539">Nucleus</keyword>
<comment type="subcellular location">
    <subcellularLocation>
        <location evidence="1">Nucleus</location>
    </subcellularLocation>
</comment>
<organism evidence="7 8">
    <name type="scientific">Aspergillus cavernicola</name>
    <dbReference type="NCBI Taxonomy" id="176166"/>
    <lineage>
        <taxon>Eukaryota</taxon>
        <taxon>Fungi</taxon>
        <taxon>Dikarya</taxon>
        <taxon>Ascomycota</taxon>
        <taxon>Pezizomycotina</taxon>
        <taxon>Eurotiomycetes</taxon>
        <taxon>Eurotiomycetidae</taxon>
        <taxon>Eurotiales</taxon>
        <taxon>Aspergillaceae</taxon>
        <taxon>Aspergillus</taxon>
        <taxon>Aspergillus subgen. Nidulantes</taxon>
    </lineage>
</organism>
<dbReference type="SUPFAM" id="SSF57701">
    <property type="entry name" value="Zn2/Cys6 DNA-binding domain"/>
    <property type="match status" value="1"/>
</dbReference>
<evidence type="ECO:0000256" key="2">
    <source>
        <dbReference type="ARBA" id="ARBA00023015"/>
    </source>
</evidence>
<evidence type="ECO:0000256" key="5">
    <source>
        <dbReference type="ARBA" id="ARBA00023242"/>
    </source>
</evidence>
<keyword evidence="2" id="KW-0805">Transcription regulation</keyword>
<dbReference type="CDD" id="cd12148">
    <property type="entry name" value="fungal_TF_MHR"/>
    <property type="match status" value="1"/>
</dbReference>
<dbReference type="PANTHER" id="PTHR46910:SF37">
    <property type="entry name" value="ZN(II)2CYS6 TRANSCRIPTION FACTOR (EUROFUNG)"/>
    <property type="match status" value="1"/>
</dbReference>
<dbReference type="PROSITE" id="PS00463">
    <property type="entry name" value="ZN2_CY6_FUNGAL_1"/>
    <property type="match status" value="1"/>
</dbReference>
<dbReference type="InterPro" id="IPR001138">
    <property type="entry name" value="Zn2Cys6_DnaBD"/>
</dbReference>
<dbReference type="Pfam" id="PF00172">
    <property type="entry name" value="Zn_clus"/>
    <property type="match status" value="1"/>
</dbReference>
<accession>A0ABR4IJI8</accession>
<evidence type="ECO:0000256" key="4">
    <source>
        <dbReference type="ARBA" id="ARBA00023163"/>
    </source>
</evidence>
<dbReference type="CDD" id="cd00067">
    <property type="entry name" value="GAL4"/>
    <property type="match status" value="1"/>
</dbReference>
<keyword evidence="8" id="KW-1185">Reference proteome</keyword>
<proteinExistence type="predicted"/>
<dbReference type="PANTHER" id="PTHR46910">
    <property type="entry name" value="TRANSCRIPTION FACTOR PDR1"/>
    <property type="match status" value="1"/>
</dbReference>
<dbReference type="EMBL" id="JBFXLS010000027">
    <property type="protein sequence ID" value="KAL2826963.1"/>
    <property type="molecule type" value="Genomic_DNA"/>
</dbReference>
<evidence type="ECO:0000256" key="1">
    <source>
        <dbReference type="ARBA" id="ARBA00004123"/>
    </source>
</evidence>
<evidence type="ECO:0000313" key="8">
    <source>
        <dbReference type="Proteomes" id="UP001610335"/>
    </source>
</evidence>
<name>A0ABR4IJI8_9EURO</name>
<evidence type="ECO:0000313" key="7">
    <source>
        <dbReference type="EMBL" id="KAL2826963.1"/>
    </source>
</evidence>
<protein>
    <recommendedName>
        <fullName evidence="6">Zn(2)-C6 fungal-type domain-containing protein</fullName>
    </recommendedName>
</protein>
<evidence type="ECO:0000259" key="6">
    <source>
        <dbReference type="PROSITE" id="PS50048"/>
    </source>
</evidence>
<feature type="domain" description="Zn(2)-C6 fungal-type" evidence="6">
    <location>
        <begin position="16"/>
        <end position="48"/>
    </location>
</feature>
<reference evidence="7 8" key="1">
    <citation type="submission" date="2024-07" db="EMBL/GenBank/DDBJ databases">
        <title>Section-level genome sequencing and comparative genomics of Aspergillus sections Usti and Cavernicolus.</title>
        <authorList>
            <consortium name="Lawrence Berkeley National Laboratory"/>
            <person name="Nybo J.L."/>
            <person name="Vesth T.C."/>
            <person name="Theobald S."/>
            <person name="Frisvad J.C."/>
            <person name="Larsen T.O."/>
            <person name="Kjaerboelling I."/>
            <person name="Rothschild-Mancinelli K."/>
            <person name="Lyhne E.K."/>
            <person name="Kogle M.E."/>
            <person name="Barry K."/>
            <person name="Clum A."/>
            <person name="Na H."/>
            <person name="Ledsgaard L."/>
            <person name="Lin J."/>
            <person name="Lipzen A."/>
            <person name="Kuo A."/>
            <person name="Riley R."/>
            <person name="Mondo S."/>
            <person name="LaButti K."/>
            <person name="Haridas S."/>
            <person name="Pangalinan J."/>
            <person name="Salamov A.A."/>
            <person name="Simmons B.A."/>
            <person name="Magnuson J.K."/>
            <person name="Chen J."/>
            <person name="Drula E."/>
            <person name="Henrissat B."/>
            <person name="Wiebenga A."/>
            <person name="Lubbers R.J."/>
            <person name="Gomes A.C."/>
            <person name="Makela M.R."/>
            <person name="Stajich J."/>
            <person name="Grigoriev I.V."/>
            <person name="Mortensen U.H."/>
            <person name="De vries R.P."/>
            <person name="Baker S.E."/>
            <person name="Andersen M.R."/>
        </authorList>
    </citation>
    <scope>NUCLEOTIDE SEQUENCE [LARGE SCALE GENOMIC DNA]</scope>
    <source>
        <strain evidence="7 8">CBS 600.67</strain>
    </source>
</reference>
<evidence type="ECO:0000256" key="3">
    <source>
        <dbReference type="ARBA" id="ARBA00023125"/>
    </source>
</evidence>
<gene>
    <name evidence="7" type="ORF">BDW59DRAFT_144459</name>
</gene>
<dbReference type="SMART" id="SM00066">
    <property type="entry name" value="GAL4"/>
    <property type="match status" value="1"/>
</dbReference>